<reference evidence="2" key="1">
    <citation type="submission" date="2020-02" db="EMBL/GenBank/DDBJ databases">
        <authorList>
            <person name="Meier V. D."/>
        </authorList>
    </citation>
    <scope>NUCLEOTIDE SEQUENCE</scope>
    <source>
        <strain evidence="2">AVDCRST_MAG89</strain>
    </source>
</reference>
<feature type="compositionally biased region" description="Polar residues" evidence="1">
    <location>
        <begin position="272"/>
        <end position="281"/>
    </location>
</feature>
<feature type="region of interest" description="Disordered" evidence="1">
    <location>
        <begin position="144"/>
        <end position="215"/>
    </location>
</feature>
<feature type="non-terminal residue" evidence="2">
    <location>
        <position position="1"/>
    </location>
</feature>
<organism evidence="2">
    <name type="scientific">uncultured Gemmatimonadota bacterium</name>
    <dbReference type="NCBI Taxonomy" id="203437"/>
    <lineage>
        <taxon>Bacteria</taxon>
        <taxon>Pseudomonadati</taxon>
        <taxon>Gemmatimonadota</taxon>
        <taxon>environmental samples</taxon>
    </lineage>
</organism>
<dbReference type="AlphaFoldDB" id="A0A6J4KY19"/>
<accession>A0A6J4KY19</accession>
<feature type="compositionally biased region" description="Basic and acidic residues" evidence="1">
    <location>
        <begin position="18"/>
        <end position="32"/>
    </location>
</feature>
<evidence type="ECO:0000256" key="1">
    <source>
        <dbReference type="SAM" id="MobiDB-lite"/>
    </source>
</evidence>
<sequence>GEESGDHGGRGAGGPRADGADPRRACGGDGRQRARPARMGRRLREARPWNGAEPGLCGGAPGAAREIERFRAARVCLGERVDAGTASEQRRAHRRPRAAAARPLCGVPHVHGARTVPPGARAPAPPAVRAAGLPLARARAALAAPGRVGSRGGVRHERPQRARRRHRRRARRALSRVVRARARAPGRHRRRRIGRAGVLGRAPGTPAPGQGRRLSDRDRLRDGVHAFARAGVPDRLRCALPRGPHRLDGPAGPVGGLRRRRGARAVPGRGEATSTRGALLL</sequence>
<feature type="region of interest" description="Disordered" evidence="1">
    <location>
        <begin position="1"/>
        <end position="59"/>
    </location>
</feature>
<name>A0A6J4KY19_9BACT</name>
<feature type="non-terminal residue" evidence="2">
    <location>
        <position position="281"/>
    </location>
</feature>
<feature type="region of interest" description="Disordered" evidence="1">
    <location>
        <begin position="240"/>
        <end position="281"/>
    </location>
</feature>
<gene>
    <name evidence="2" type="ORF">AVDCRST_MAG89-1520</name>
</gene>
<evidence type="ECO:0000313" key="2">
    <source>
        <dbReference type="EMBL" id="CAA9318372.1"/>
    </source>
</evidence>
<protein>
    <submittedName>
        <fullName evidence="2">Uncharacterized protein</fullName>
    </submittedName>
</protein>
<feature type="compositionally biased region" description="Basic residues" evidence="1">
    <location>
        <begin position="161"/>
        <end position="194"/>
    </location>
</feature>
<proteinExistence type="predicted"/>
<dbReference type="EMBL" id="CADCTV010000331">
    <property type="protein sequence ID" value="CAA9318372.1"/>
    <property type="molecule type" value="Genomic_DNA"/>
</dbReference>